<name>A0AAX4NY25_9CHLO</name>
<reference evidence="1 2" key="1">
    <citation type="submission" date="2024-03" db="EMBL/GenBank/DDBJ databases">
        <title>Complete genome sequence of the green alga Chloropicon roscoffensis RCC1871.</title>
        <authorList>
            <person name="Lemieux C."/>
            <person name="Pombert J.-F."/>
            <person name="Otis C."/>
            <person name="Turmel M."/>
        </authorList>
    </citation>
    <scope>NUCLEOTIDE SEQUENCE [LARGE SCALE GENOMIC DNA]</scope>
    <source>
        <strain evidence="1 2">RCC1871</strain>
    </source>
</reference>
<proteinExistence type="predicted"/>
<dbReference type="EMBL" id="CP151501">
    <property type="protein sequence ID" value="WZN58524.1"/>
    <property type="molecule type" value="Genomic_DNA"/>
</dbReference>
<dbReference type="AlphaFoldDB" id="A0AAX4NY25"/>
<sequence length="188" mass="21500">MSLFDATFGQGSHEAQPPEVEGVYWVPFRVPWIPGGCELSLGGSGEEDAREVPDWINQDQVEPVLNRMAASKSRDLTHRSLLLASSCLLCCLPACLLASAERRNQREMRSLLEELRGAFRGSDVRFVSMLRRYEGQNDVFHYEDRWLGFAKDAAAARRLADLPTNWLPYQKSKIFFPFNKLDRDERAY</sequence>
<dbReference type="Proteomes" id="UP001472866">
    <property type="component" value="Chromosome 01"/>
</dbReference>
<evidence type="ECO:0000313" key="2">
    <source>
        <dbReference type="Proteomes" id="UP001472866"/>
    </source>
</evidence>
<protein>
    <submittedName>
        <fullName evidence="1">Uncharacterized protein</fullName>
    </submittedName>
</protein>
<gene>
    <name evidence="1" type="ORF">HKI87_01g00460</name>
</gene>
<keyword evidence="2" id="KW-1185">Reference proteome</keyword>
<evidence type="ECO:0000313" key="1">
    <source>
        <dbReference type="EMBL" id="WZN58524.1"/>
    </source>
</evidence>
<accession>A0AAX4NY25</accession>
<organism evidence="1 2">
    <name type="scientific">Chloropicon roscoffensis</name>
    <dbReference type="NCBI Taxonomy" id="1461544"/>
    <lineage>
        <taxon>Eukaryota</taxon>
        <taxon>Viridiplantae</taxon>
        <taxon>Chlorophyta</taxon>
        <taxon>Chloropicophyceae</taxon>
        <taxon>Chloropicales</taxon>
        <taxon>Chloropicaceae</taxon>
        <taxon>Chloropicon</taxon>
    </lineage>
</organism>